<keyword evidence="3 7" id="KW-1134">Transmembrane beta strand</keyword>
<accession>A0ABM9NRI1</accession>
<feature type="domain" description="TonB-dependent receptor plug" evidence="9">
    <location>
        <begin position="144"/>
        <end position="219"/>
    </location>
</feature>
<proteinExistence type="inferred from homology"/>
<sequence>MKPLFAILFLLCFSFCDVNAQDFKVSYDKKDLKAVIQKIEQHFEVRFSYNNSILEHQKFSYSGTIDVDLFLLEIEIQNRIASEYIDRKNIILKGKDKTNPSYILDEVQIVSEYLTSGFDQNKEDGSIILNPTQMGVLPGLVEPDVLQSLQLLPGVSSPTESATNLHIRGGTPDQNLVLWDGIKMYHQGHLFGMISAFNPYITDRVNIYRSGASAKYGNRISGIIDMHSSDDILEKTSVGVGSNLLNADAYIKLLVIKDKLGLVVSSRRSLTDVFNSITYQQLGNKVFQNTKIEDINTQTREEELTVLKDQFYFVDFNAKTTWKINDKNRINFSSLFVRNELDYANSTFEGETSNDKLDLKNSGFSLQTDHSVSQNLKLSSNINYSDYQSDNSLIETTPVDSESYNRTNSVKDFGVSFQSELSFSPSKKLLLGLEYNDYNVNSLIDFPEGSLEDEIENNSLNAINVFGEYRYTSKKWFVNSGLRVSRYGKLNKTFFEPRFYMNYNINPHFKFKSSGEIKNQAISQLITFEFNELGLHNNVWALADNDDIPILSNYQLTTGFLFDKNNWKLDIEGYYRYTEGLTTSTRGFNSNAITDSYFSGKSSAYGIDILIKKRIKRFRTWLSYSLSKTLFNFGDLQNGNFAGNFDQRHVISFSNTYKLKRFQFSLGWHFATGKPFSTPSGIGTFTNENNETESFLEYGSQNNTRLVSYHKLDGSILYDFKLGKHKNTKARIGVSFLNIYNHTNQIDRFFNINSDNSEISEERIIGLRTTPNVVFRVTF</sequence>
<dbReference type="EMBL" id="CAXIXY010000003">
    <property type="protein sequence ID" value="CAL2076159.1"/>
    <property type="molecule type" value="Genomic_DNA"/>
</dbReference>
<dbReference type="RefSeq" id="WP_348709842.1">
    <property type="nucleotide sequence ID" value="NZ_CAXIXY010000003.1"/>
</dbReference>
<evidence type="ECO:0000256" key="3">
    <source>
        <dbReference type="ARBA" id="ARBA00022452"/>
    </source>
</evidence>
<comment type="caution">
    <text evidence="10">The sequence shown here is derived from an EMBL/GenBank/DDBJ whole genome shotgun (WGS) entry which is preliminary data.</text>
</comment>
<comment type="subcellular location">
    <subcellularLocation>
        <location evidence="1 7">Cell outer membrane</location>
        <topology evidence="1 7">Multi-pass membrane protein</topology>
    </subcellularLocation>
</comment>
<keyword evidence="5 7" id="KW-0472">Membrane</keyword>
<organism evidence="10 11">
    <name type="scientific">Tenacibaculum platacis</name>
    <dbReference type="NCBI Taxonomy" id="3137852"/>
    <lineage>
        <taxon>Bacteria</taxon>
        <taxon>Pseudomonadati</taxon>
        <taxon>Bacteroidota</taxon>
        <taxon>Flavobacteriia</taxon>
        <taxon>Flavobacteriales</taxon>
        <taxon>Flavobacteriaceae</taxon>
        <taxon>Tenacibaculum</taxon>
    </lineage>
</organism>
<dbReference type="Proteomes" id="UP001497416">
    <property type="component" value="Unassembled WGS sequence"/>
</dbReference>
<dbReference type="InterPro" id="IPR039426">
    <property type="entry name" value="TonB-dep_rcpt-like"/>
</dbReference>
<name>A0ABM9NRI1_9FLAO</name>
<gene>
    <name evidence="10" type="ORF">T190607A01A_10313</name>
</gene>
<keyword evidence="8" id="KW-0732">Signal</keyword>
<dbReference type="PROSITE" id="PS52016">
    <property type="entry name" value="TONB_DEPENDENT_REC_3"/>
    <property type="match status" value="1"/>
</dbReference>
<protein>
    <submittedName>
        <fullName evidence="10">Plug domain-containing protein</fullName>
    </submittedName>
</protein>
<dbReference type="Pfam" id="PF07715">
    <property type="entry name" value="Plug"/>
    <property type="match status" value="1"/>
</dbReference>
<keyword evidence="4 7" id="KW-0812">Transmembrane</keyword>
<evidence type="ECO:0000256" key="8">
    <source>
        <dbReference type="SAM" id="SignalP"/>
    </source>
</evidence>
<dbReference type="InterPro" id="IPR012910">
    <property type="entry name" value="Plug_dom"/>
</dbReference>
<dbReference type="SUPFAM" id="SSF56935">
    <property type="entry name" value="Porins"/>
    <property type="match status" value="1"/>
</dbReference>
<dbReference type="InterPro" id="IPR037066">
    <property type="entry name" value="Plug_dom_sf"/>
</dbReference>
<evidence type="ECO:0000256" key="2">
    <source>
        <dbReference type="ARBA" id="ARBA00022448"/>
    </source>
</evidence>
<dbReference type="InterPro" id="IPR036942">
    <property type="entry name" value="Beta-barrel_TonB_sf"/>
</dbReference>
<evidence type="ECO:0000313" key="10">
    <source>
        <dbReference type="EMBL" id="CAL2076159.1"/>
    </source>
</evidence>
<dbReference type="Gene3D" id="2.170.130.10">
    <property type="entry name" value="TonB-dependent receptor, plug domain"/>
    <property type="match status" value="1"/>
</dbReference>
<evidence type="ECO:0000313" key="11">
    <source>
        <dbReference type="Proteomes" id="UP001497416"/>
    </source>
</evidence>
<evidence type="ECO:0000256" key="5">
    <source>
        <dbReference type="ARBA" id="ARBA00023136"/>
    </source>
</evidence>
<reference evidence="10 11" key="1">
    <citation type="submission" date="2024-05" db="EMBL/GenBank/DDBJ databases">
        <authorList>
            <person name="Duchaud E."/>
        </authorList>
    </citation>
    <scope>NUCLEOTIDE SEQUENCE [LARGE SCALE GENOMIC DNA]</scope>
    <source>
        <strain evidence="10">Ena-SAMPLE-TAB-13-05-2024-13:56:06:370-140302</strain>
    </source>
</reference>
<keyword evidence="11" id="KW-1185">Reference proteome</keyword>
<comment type="similarity">
    <text evidence="7">Belongs to the TonB-dependent receptor family.</text>
</comment>
<feature type="chain" id="PRO_5045632582" evidence="8">
    <location>
        <begin position="21"/>
        <end position="779"/>
    </location>
</feature>
<keyword evidence="6 7" id="KW-0998">Cell outer membrane</keyword>
<evidence type="ECO:0000256" key="1">
    <source>
        <dbReference type="ARBA" id="ARBA00004571"/>
    </source>
</evidence>
<evidence type="ECO:0000259" key="9">
    <source>
        <dbReference type="Pfam" id="PF07715"/>
    </source>
</evidence>
<evidence type="ECO:0000256" key="4">
    <source>
        <dbReference type="ARBA" id="ARBA00022692"/>
    </source>
</evidence>
<feature type="signal peptide" evidence="8">
    <location>
        <begin position="1"/>
        <end position="20"/>
    </location>
</feature>
<evidence type="ECO:0000256" key="7">
    <source>
        <dbReference type="PROSITE-ProRule" id="PRU01360"/>
    </source>
</evidence>
<keyword evidence="2 7" id="KW-0813">Transport</keyword>
<evidence type="ECO:0000256" key="6">
    <source>
        <dbReference type="ARBA" id="ARBA00023237"/>
    </source>
</evidence>
<dbReference type="Gene3D" id="2.40.170.20">
    <property type="entry name" value="TonB-dependent receptor, beta-barrel domain"/>
    <property type="match status" value="1"/>
</dbReference>